<name>A0A4R3KYX0_9FIRM</name>
<comment type="function">
    <text evidence="3">Thiol-specific peroxidase that catalyzes the reduction of hydrogen peroxide and organic hydroperoxides to water and alcohols, respectively. Plays a role in cell protection against oxidative stress by detoxifying peroxides.</text>
</comment>
<sequence>MIGLSLDSNSSHLAWVYNIYQNTGIQIPFPIIADKDMSIANMYGMIAPDISTNTTVRNVFIIDDKQIIRAILVYPLTNGRYIPEIIRLLTALQTSDKEKVATPANWFPGDPVVVPAPQTYEELLRRVSGEEGYCCVDWYLCYKNI</sequence>
<proteinExistence type="inferred from homology"/>
<dbReference type="GO" id="GO:0006979">
    <property type="term" value="P:response to oxidative stress"/>
    <property type="evidence" value="ECO:0007669"/>
    <property type="project" value="TreeGrafter"/>
</dbReference>
<keyword evidence="2" id="KW-0560">Oxidoreductase</keyword>
<evidence type="ECO:0000256" key="2">
    <source>
        <dbReference type="ARBA" id="ARBA00023002"/>
    </source>
</evidence>
<reference evidence="6 7" key="1">
    <citation type="submission" date="2019-03" db="EMBL/GenBank/DDBJ databases">
        <title>Genomic Encyclopedia of Type Strains, Phase IV (KMG-IV): sequencing the most valuable type-strain genomes for metagenomic binning, comparative biology and taxonomic classification.</title>
        <authorList>
            <person name="Goeker M."/>
        </authorList>
    </citation>
    <scope>NUCLEOTIDE SEQUENCE [LARGE SCALE GENOMIC DNA]</scope>
    <source>
        <strain evidence="6 7">DSM 26752</strain>
    </source>
</reference>
<dbReference type="GO" id="GO:0008379">
    <property type="term" value="F:thioredoxin peroxidase activity"/>
    <property type="evidence" value="ECO:0007669"/>
    <property type="project" value="TreeGrafter"/>
</dbReference>
<dbReference type="SUPFAM" id="SSF52833">
    <property type="entry name" value="Thioredoxin-like"/>
    <property type="match status" value="1"/>
</dbReference>
<dbReference type="PIRSF" id="PIRSF000239">
    <property type="entry name" value="AHPC"/>
    <property type="match status" value="1"/>
</dbReference>
<evidence type="ECO:0000259" key="5">
    <source>
        <dbReference type="Pfam" id="PF10417"/>
    </source>
</evidence>
<evidence type="ECO:0000256" key="1">
    <source>
        <dbReference type="ARBA" id="ARBA00009796"/>
    </source>
</evidence>
<dbReference type="InterPro" id="IPR036249">
    <property type="entry name" value="Thioredoxin-like_sf"/>
</dbReference>
<dbReference type="EMBL" id="SMAE01000004">
    <property type="protein sequence ID" value="TCS90514.1"/>
    <property type="molecule type" value="Genomic_DNA"/>
</dbReference>
<evidence type="ECO:0000313" key="7">
    <source>
        <dbReference type="Proteomes" id="UP000294567"/>
    </source>
</evidence>
<dbReference type="Gene3D" id="3.30.1020.10">
    <property type="entry name" value="Antioxidant, Horf6, Chain A, domain2"/>
    <property type="match status" value="1"/>
</dbReference>
<dbReference type="GO" id="GO:0005829">
    <property type="term" value="C:cytosol"/>
    <property type="evidence" value="ECO:0007669"/>
    <property type="project" value="TreeGrafter"/>
</dbReference>
<keyword evidence="7" id="KW-1185">Reference proteome</keyword>
<dbReference type="GO" id="GO:0033554">
    <property type="term" value="P:cellular response to stress"/>
    <property type="evidence" value="ECO:0007669"/>
    <property type="project" value="TreeGrafter"/>
</dbReference>
<protein>
    <submittedName>
        <fullName evidence="6">AhpC/TSA family protein</fullName>
    </submittedName>
</protein>
<dbReference type="Pfam" id="PF10417">
    <property type="entry name" value="1-cysPrx_C"/>
    <property type="match status" value="1"/>
</dbReference>
<dbReference type="InterPro" id="IPR024706">
    <property type="entry name" value="Peroxiredoxin_AhpC-typ"/>
</dbReference>
<dbReference type="GO" id="GO:0042744">
    <property type="term" value="P:hydrogen peroxide catabolic process"/>
    <property type="evidence" value="ECO:0007669"/>
    <property type="project" value="TreeGrafter"/>
</dbReference>
<dbReference type="Gene3D" id="3.40.30.10">
    <property type="entry name" value="Glutaredoxin"/>
    <property type="match status" value="1"/>
</dbReference>
<feature type="domain" description="Alkyl hydroperoxide reductase subunit C/ Thiol specific antioxidant" evidence="4">
    <location>
        <begin position="2"/>
        <end position="70"/>
    </location>
</feature>
<feature type="domain" description="Peroxiredoxin C-terminal" evidence="5">
    <location>
        <begin position="91"/>
        <end position="123"/>
    </location>
</feature>
<dbReference type="InterPro" id="IPR019479">
    <property type="entry name" value="Peroxiredoxin_C"/>
</dbReference>
<evidence type="ECO:0000256" key="3">
    <source>
        <dbReference type="ARBA" id="ARBA00037420"/>
    </source>
</evidence>
<dbReference type="InterPro" id="IPR050217">
    <property type="entry name" value="Peroxiredoxin"/>
</dbReference>
<dbReference type="Pfam" id="PF00578">
    <property type="entry name" value="AhpC-TSA"/>
    <property type="match status" value="1"/>
</dbReference>
<evidence type="ECO:0000259" key="4">
    <source>
        <dbReference type="Pfam" id="PF00578"/>
    </source>
</evidence>
<dbReference type="InterPro" id="IPR000866">
    <property type="entry name" value="AhpC/TSA"/>
</dbReference>
<organism evidence="6 7">
    <name type="scientific">Keratinibaculum paraultunense</name>
    <dbReference type="NCBI Taxonomy" id="1278232"/>
    <lineage>
        <taxon>Bacteria</taxon>
        <taxon>Bacillati</taxon>
        <taxon>Bacillota</taxon>
        <taxon>Tissierellia</taxon>
        <taxon>Tissierellales</taxon>
        <taxon>Tepidimicrobiaceae</taxon>
        <taxon>Keratinibaculum</taxon>
    </lineage>
</organism>
<comment type="caution">
    <text evidence="6">The sequence shown here is derived from an EMBL/GenBank/DDBJ whole genome shotgun (WGS) entry which is preliminary data.</text>
</comment>
<dbReference type="PANTHER" id="PTHR10681">
    <property type="entry name" value="THIOREDOXIN PEROXIDASE"/>
    <property type="match status" value="1"/>
</dbReference>
<dbReference type="PANTHER" id="PTHR10681:SF128">
    <property type="entry name" value="THIOREDOXIN-DEPENDENT PEROXIDE REDUCTASE, MITOCHONDRIAL"/>
    <property type="match status" value="1"/>
</dbReference>
<dbReference type="AlphaFoldDB" id="A0A4R3KYX0"/>
<gene>
    <name evidence="6" type="ORF">EDD65_10455</name>
</gene>
<dbReference type="GO" id="GO:0045454">
    <property type="term" value="P:cell redox homeostasis"/>
    <property type="evidence" value="ECO:0007669"/>
    <property type="project" value="TreeGrafter"/>
</dbReference>
<comment type="similarity">
    <text evidence="1">Belongs to the peroxiredoxin family. AhpC/Prx1 subfamily.</text>
</comment>
<evidence type="ECO:0000313" key="6">
    <source>
        <dbReference type="EMBL" id="TCS90514.1"/>
    </source>
</evidence>
<accession>A0A4R3KYX0</accession>
<dbReference type="Proteomes" id="UP000294567">
    <property type="component" value="Unassembled WGS sequence"/>
</dbReference>